<dbReference type="SMART" id="SM00949">
    <property type="entry name" value="PAZ"/>
    <property type="match status" value="1"/>
</dbReference>
<evidence type="ECO:0000313" key="3">
    <source>
        <dbReference type="EMBL" id="RNA15024.1"/>
    </source>
</evidence>
<dbReference type="GO" id="GO:0003723">
    <property type="term" value="F:RNA binding"/>
    <property type="evidence" value="ECO:0007669"/>
    <property type="project" value="InterPro"/>
</dbReference>
<dbReference type="Pfam" id="PF23278">
    <property type="entry name" value="Piwi_N"/>
    <property type="match status" value="1"/>
</dbReference>
<dbReference type="Proteomes" id="UP000276133">
    <property type="component" value="Unassembled WGS sequence"/>
</dbReference>
<dbReference type="EMBL" id="REGN01005056">
    <property type="protein sequence ID" value="RNA15024.1"/>
    <property type="molecule type" value="Genomic_DNA"/>
</dbReference>
<dbReference type="AlphaFoldDB" id="A0A3M7QV83"/>
<proteinExistence type="predicted"/>
<protein>
    <submittedName>
        <fullName evidence="3">Piwi 1</fullName>
    </submittedName>
</protein>
<dbReference type="SUPFAM" id="SSF101690">
    <property type="entry name" value="PAZ domain"/>
    <property type="match status" value="1"/>
</dbReference>
<evidence type="ECO:0000259" key="2">
    <source>
        <dbReference type="PROSITE" id="PS50821"/>
    </source>
</evidence>
<feature type="region of interest" description="Disordered" evidence="1">
    <location>
        <begin position="1"/>
        <end position="88"/>
    </location>
</feature>
<dbReference type="Pfam" id="PF02170">
    <property type="entry name" value="PAZ"/>
    <property type="match status" value="1"/>
</dbReference>
<dbReference type="PROSITE" id="PS50821">
    <property type="entry name" value="PAZ"/>
    <property type="match status" value="1"/>
</dbReference>
<sequence length="386" mass="44088">MSGRSRGRARTSTVPQPTPIPAPGESTTPKVTTPQRAPIPPAEQTGRGRGIAPEQERMQSGQISPVSRSSGESPPQQHSPPRTSTTSGRASIRGAFAQAGASTAIGQLERMTLREGEPEAKREMRIEQVYRTRPQDRVNTVGTGGQPVKLMCNYFKIINSPDWVLYQYHVDFSPQIDSRKLRVGLLRNHDHLFPMNKAFDGSTLYSLTKLHNELTEVASKRESDGAIIAIKIKRIAEIVPESPNFVHLFNLVFRRCLKLYGMKEIDRNYYDLRNKITIERYNLEMINGFATSIALYEHHLLLNAEMIHKLLHKTSVFKVMMDLYERTRSDNEFRELCANELIGRIVMTKYNDKTYRINDIDWDTKPSDKFETLYGTTTFIDYYKKS</sequence>
<dbReference type="InterPro" id="IPR003100">
    <property type="entry name" value="PAZ_dom"/>
</dbReference>
<dbReference type="PANTHER" id="PTHR22891">
    <property type="entry name" value="EUKARYOTIC TRANSLATION INITIATION FACTOR 2C"/>
    <property type="match status" value="1"/>
</dbReference>
<dbReference type="OrthoDB" id="445936at2759"/>
<dbReference type="InterPro" id="IPR036085">
    <property type="entry name" value="PAZ_dom_sf"/>
</dbReference>
<evidence type="ECO:0000313" key="4">
    <source>
        <dbReference type="Proteomes" id="UP000276133"/>
    </source>
</evidence>
<feature type="compositionally biased region" description="Polar residues" evidence="1">
    <location>
        <begin position="58"/>
        <end position="88"/>
    </location>
</feature>
<accession>A0A3M7QV83</accession>
<dbReference type="Gene3D" id="2.170.260.10">
    <property type="entry name" value="paz domain"/>
    <property type="match status" value="1"/>
</dbReference>
<gene>
    <name evidence="3" type="ORF">BpHYR1_035877</name>
</gene>
<feature type="compositionally biased region" description="Polar residues" evidence="1">
    <location>
        <begin position="25"/>
        <end position="35"/>
    </location>
</feature>
<organism evidence="3 4">
    <name type="scientific">Brachionus plicatilis</name>
    <name type="common">Marine rotifer</name>
    <name type="synonym">Brachionus muelleri</name>
    <dbReference type="NCBI Taxonomy" id="10195"/>
    <lineage>
        <taxon>Eukaryota</taxon>
        <taxon>Metazoa</taxon>
        <taxon>Spiralia</taxon>
        <taxon>Gnathifera</taxon>
        <taxon>Rotifera</taxon>
        <taxon>Eurotatoria</taxon>
        <taxon>Monogononta</taxon>
        <taxon>Pseudotrocha</taxon>
        <taxon>Ploima</taxon>
        <taxon>Brachionidae</taxon>
        <taxon>Brachionus</taxon>
    </lineage>
</organism>
<evidence type="ECO:0000256" key="1">
    <source>
        <dbReference type="SAM" id="MobiDB-lite"/>
    </source>
</evidence>
<keyword evidence="4" id="KW-1185">Reference proteome</keyword>
<reference evidence="3 4" key="1">
    <citation type="journal article" date="2018" name="Sci. Rep.">
        <title>Genomic signatures of local adaptation to the degree of environmental predictability in rotifers.</title>
        <authorList>
            <person name="Franch-Gras L."/>
            <person name="Hahn C."/>
            <person name="Garcia-Roger E.M."/>
            <person name="Carmona M.J."/>
            <person name="Serra M."/>
            <person name="Gomez A."/>
        </authorList>
    </citation>
    <scope>NUCLEOTIDE SEQUENCE [LARGE SCALE GENOMIC DNA]</scope>
    <source>
        <strain evidence="3">HYR1</strain>
    </source>
</reference>
<feature type="domain" description="PAZ" evidence="2">
    <location>
        <begin position="315"/>
        <end position="386"/>
    </location>
</feature>
<dbReference type="STRING" id="10195.A0A3M7QV83"/>
<name>A0A3M7QV83_BRAPC</name>
<comment type="caution">
    <text evidence="3">The sequence shown here is derived from an EMBL/GenBank/DDBJ whole genome shotgun (WGS) entry which is preliminary data.</text>
</comment>